<accession>A0AAN7M7Q7</accession>
<keyword evidence="2" id="KW-0472">Membrane</keyword>
<gene>
    <name evidence="3" type="ORF">SAY86_023463</name>
</gene>
<keyword evidence="4" id="KW-1185">Reference proteome</keyword>
<sequence length="816" mass="90627">MDMRNSIVPPQGEGSLPLNIPKAPVKHNDLISPTTIFAPQHRSRDQVRKGKPDHDALLLDAPEKKLTLFALRLAILEKAATGLGTLAFIWATVILLGGFAGSLESLDFWFVTTILLIEGTRIFSRIHELEWQHQAPRLMSDGDGANHPSGTSVRHDLERQRNHKDLRRNLARKWTTSDVPILPSAWVVSISRSVSRVLHWLQIMSALTCVGLALLRIAKPNDGRTDAGPHKDEKNKESALTVFYILALSEALVFLLEKAYWEWSVRYCKLFKNVNEKCKFNASDSITECSLEASDSIKWFFYESYSRCINGSIFDGLEIDMVTFAMDYTVSNLPQKQLIGVKILHRFTTNQTYSEDTLQKLGRTPTVIEQLVEMLNWKLGKQEECIRAWAAEILSKLAGKTQNSLRVAGIPGAMESISSLLQTSRGSGGGYGIQEGQHTDDRILGLQKFNNLGLLILKRLAGDIDNCGKIGNTRGLLPKIVDLTEGEERILKEEGEDSPHILTVKRSLQVLKLLTSTPGKTGKSLRREISEIVFTVSNIRDILQHGQRHLKLRKLGIEILTNLGMEDDATERIGGTGGVLKELMAIFLNQDDIGESHSDARTTAGEALAMLSLDSERNCQRILRVNAVERLLGALKNPSLCVNAARILQNLCRYSREESSAQLKRINFAAPLVLRSIIHEKNKLQEVMLGLAAAALKFTGSAQESSAMFKDAGITETELVGALVDILENNHYPPTKSPGIRRSVLELAVWMMRENPDSLHNFRAAGMKKELEGILETTSEVENFNVFSGTIGISRHKTAIHSLVETALALLSSAYQ</sequence>
<name>A0AAN7M7Q7_TRANT</name>
<dbReference type="Proteomes" id="UP001346149">
    <property type="component" value="Unassembled WGS sequence"/>
</dbReference>
<keyword evidence="2" id="KW-0812">Transmembrane</keyword>
<comment type="caution">
    <text evidence="3">The sequence shown here is derived from an EMBL/GenBank/DDBJ whole genome shotgun (WGS) entry which is preliminary data.</text>
</comment>
<feature type="region of interest" description="Disordered" evidence="1">
    <location>
        <begin position="139"/>
        <end position="160"/>
    </location>
</feature>
<dbReference type="PANTHER" id="PTHR33115">
    <property type="entry name" value="ARM REPEAT SUPERFAMILY PROTEIN"/>
    <property type="match status" value="1"/>
</dbReference>
<evidence type="ECO:0000313" key="3">
    <source>
        <dbReference type="EMBL" id="KAK4793028.1"/>
    </source>
</evidence>
<evidence type="ECO:0000256" key="2">
    <source>
        <dbReference type="SAM" id="Phobius"/>
    </source>
</evidence>
<keyword evidence="2" id="KW-1133">Transmembrane helix</keyword>
<reference evidence="3 4" key="1">
    <citation type="journal article" date="2023" name="Hortic Res">
        <title>Pangenome of water caltrop reveals structural variations and asymmetric subgenome divergence after allopolyploidization.</title>
        <authorList>
            <person name="Zhang X."/>
            <person name="Chen Y."/>
            <person name="Wang L."/>
            <person name="Yuan Y."/>
            <person name="Fang M."/>
            <person name="Shi L."/>
            <person name="Lu R."/>
            <person name="Comes H.P."/>
            <person name="Ma Y."/>
            <person name="Chen Y."/>
            <person name="Huang G."/>
            <person name="Zhou Y."/>
            <person name="Zheng Z."/>
            <person name="Qiu Y."/>
        </authorList>
    </citation>
    <scope>NUCLEOTIDE SEQUENCE [LARGE SCALE GENOMIC DNA]</scope>
    <source>
        <strain evidence="3">F231</strain>
    </source>
</reference>
<evidence type="ECO:0000256" key="1">
    <source>
        <dbReference type="SAM" id="MobiDB-lite"/>
    </source>
</evidence>
<protein>
    <recommendedName>
        <fullName evidence="5">ARM repeat superfamily protein</fullName>
    </recommendedName>
</protein>
<organism evidence="3 4">
    <name type="scientific">Trapa natans</name>
    <name type="common">Water chestnut</name>
    <dbReference type="NCBI Taxonomy" id="22666"/>
    <lineage>
        <taxon>Eukaryota</taxon>
        <taxon>Viridiplantae</taxon>
        <taxon>Streptophyta</taxon>
        <taxon>Embryophyta</taxon>
        <taxon>Tracheophyta</taxon>
        <taxon>Spermatophyta</taxon>
        <taxon>Magnoliopsida</taxon>
        <taxon>eudicotyledons</taxon>
        <taxon>Gunneridae</taxon>
        <taxon>Pentapetalae</taxon>
        <taxon>rosids</taxon>
        <taxon>malvids</taxon>
        <taxon>Myrtales</taxon>
        <taxon>Lythraceae</taxon>
        <taxon>Trapa</taxon>
    </lineage>
</organism>
<dbReference type="AlphaFoldDB" id="A0AAN7M7Q7"/>
<dbReference type="InterPro" id="IPR016024">
    <property type="entry name" value="ARM-type_fold"/>
</dbReference>
<evidence type="ECO:0008006" key="5">
    <source>
        <dbReference type="Google" id="ProtNLM"/>
    </source>
</evidence>
<dbReference type="InterPro" id="IPR011989">
    <property type="entry name" value="ARM-like"/>
</dbReference>
<feature type="region of interest" description="Disordered" evidence="1">
    <location>
        <begin position="1"/>
        <end position="20"/>
    </location>
</feature>
<dbReference type="EMBL" id="JAXQNO010000008">
    <property type="protein sequence ID" value="KAK4793028.1"/>
    <property type="molecule type" value="Genomic_DNA"/>
</dbReference>
<dbReference type="PANTHER" id="PTHR33115:SF50">
    <property type="entry name" value="ARM REPEAT SUPERFAMILY PROTEIN"/>
    <property type="match status" value="1"/>
</dbReference>
<proteinExistence type="predicted"/>
<dbReference type="Gene3D" id="1.25.10.10">
    <property type="entry name" value="Leucine-rich Repeat Variant"/>
    <property type="match status" value="1"/>
</dbReference>
<feature type="transmembrane region" description="Helical" evidence="2">
    <location>
        <begin position="79"/>
        <end position="100"/>
    </location>
</feature>
<evidence type="ECO:0000313" key="4">
    <source>
        <dbReference type="Proteomes" id="UP001346149"/>
    </source>
</evidence>
<dbReference type="SUPFAM" id="SSF48371">
    <property type="entry name" value="ARM repeat"/>
    <property type="match status" value="1"/>
</dbReference>